<reference evidence="2 3" key="1">
    <citation type="submission" date="2024-02" db="EMBL/GenBank/DDBJ databases">
        <title>A draft genome for the cacao thread blight pathogen Marasmius crinis-equi.</title>
        <authorList>
            <person name="Cohen S.P."/>
            <person name="Baruah I.K."/>
            <person name="Amoako-Attah I."/>
            <person name="Bukari Y."/>
            <person name="Meinhardt L.W."/>
            <person name="Bailey B.A."/>
        </authorList>
    </citation>
    <scope>NUCLEOTIDE SEQUENCE [LARGE SCALE GENOMIC DNA]</scope>
    <source>
        <strain evidence="2 3">GH-76</strain>
    </source>
</reference>
<sequence length="108" mass="12181">MKLAAAFVSLAFASSALADLHWIAFCVNKNPALVEEKYLKYENDAATQKACDAYRRRNTGGNHWDKCPDCTYFKNNQIWSCKSNNKHIGGDEFYHYCKQAGAYGSQAD</sequence>
<dbReference type="Proteomes" id="UP001465976">
    <property type="component" value="Unassembled WGS sequence"/>
</dbReference>
<gene>
    <name evidence="2" type="ORF">V5O48_011989</name>
</gene>
<proteinExistence type="predicted"/>
<evidence type="ECO:0000256" key="1">
    <source>
        <dbReference type="SAM" id="SignalP"/>
    </source>
</evidence>
<evidence type="ECO:0000313" key="3">
    <source>
        <dbReference type="Proteomes" id="UP001465976"/>
    </source>
</evidence>
<feature type="chain" id="PRO_5047013261" evidence="1">
    <location>
        <begin position="19"/>
        <end position="108"/>
    </location>
</feature>
<protein>
    <submittedName>
        <fullName evidence="2">Uncharacterized protein</fullName>
    </submittedName>
</protein>
<evidence type="ECO:0000313" key="2">
    <source>
        <dbReference type="EMBL" id="KAL0569971.1"/>
    </source>
</evidence>
<comment type="caution">
    <text evidence="2">The sequence shown here is derived from an EMBL/GenBank/DDBJ whole genome shotgun (WGS) entry which is preliminary data.</text>
</comment>
<keyword evidence="3" id="KW-1185">Reference proteome</keyword>
<feature type="signal peptide" evidence="1">
    <location>
        <begin position="1"/>
        <end position="18"/>
    </location>
</feature>
<accession>A0ABR3F409</accession>
<dbReference type="EMBL" id="JBAHYK010001016">
    <property type="protein sequence ID" value="KAL0569971.1"/>
    <property type="molecule type" value="Genomic_DNA"/>
</dbReference>
<organism evidence="2 3">
    <name type="scientific">Marasmius crinis-equi</name>
    <dbReference type="NCBI Taxonomy" id="585013"/>
    <lineage>
        <taxon>Eukaryota</taxon>
        <taxon>Fungi</taxon>
        <taxon>Dikarya</taxon>
        <taxon>Basidiomycota</taxon>
        <taxon>Agaricomycotina</taxon>
        <taxon>Agaricomycetes</taxon>
        <taxon>Agaricomycetidae</taxon>
        <taxon>Agaricales</taxon>
        <taxon>Marasmiineae</taxon>
        <taxon>Marasmiaceae</taxon>
        <taxon>Marasmius</taxon>
    </lineage>
</organism>
<name>A0ABR3F409_9AGAR</name>
<keyword evidence="1" id="KW-0732">Signal</keyword>